<dbReference type="RefSeq" id="WP_134298104.1">
    <property type="nucleotide sequence ID" value="NZ_CP038013.1"/>
</dbReference>
<dbReference type="InterPro" id="IPR024079">
    <property type="entry name" value="MetalloPept_cat_dom_sf"/>
</dbReference>
<dbReference type="CDD" id="cd08662">
    <property type="entry name" value="M13"/>
    <property type="match status" value="1"/>
</dbReference>
<dbReference type="PANTHER" id="PTHR11733:SF167">
    <property type="entry name" value="FI17812P1-RELATED"/>
    <property type="match status" value="1"/>
</dbReference>
<evidence type="ECO:0000256" key="4">
    <source>
        <dbReference type="ARBA" id="ARBA00022723"/>
    </source>
</evidence>
<organism evidence="10 11">
    <name type="scientific">Spiroplasma gladiatoris</name>
    <dbReference type="NCBI Taxonomy" id="2143"/>
    <lineage>
        <taxon>Bacteria</taxon>
        <taxon>Bacillati</taxon>
        <taxon>Mycoplasmatota</taxon>
        <taxon>Mollicutes</taxon>
        <taxon>Entomoplasmatales</taxon>
        <taxon>Spiroplasmataceae</taxon>
        <taxon>Spiroplasma</taxon>
    </lineage>
</organism>
<evidence type="ECO:0000256" key="5">
    <source>
        <dbReference type="ARBA" id="ARBA00022801"/>
    </source>
</evidence>
<sequence>MNKKTRAQDDFYMHVNEEWIKTAEFPKGYATWGSFEQLYKKSIADVENLIIELNNLSDLEEDQKKIVAIFKNYLNYEKRDEQGITPILPMIELIDNLKDKKDLIDLLIKMNKQFAVGFFASMDLDSDFEDSNIRALGIYPMGLGMRDKDFYDESHKRHIEIKAAYENYINSMVEEVKEVKFDSNRLFALIYNFELELSKSMLRNEEKRNPAKIYNVLTVEELEKINPEMQWKKYLEETGYINAKKIIVSEPEYLKALNEQLMKLSLEEIKDILKFDMISGFSSYLSTNLYRITFEYNSIFSGVKEMRPVRERAVGFVSNVLGELIGKEYVKRYFSEEAKADVLSIVNGLFESYKSRIKNLEWMSETTKQKALEKVNSFTVKIGYPDKWEDYSSIEINDYENDGSLYKNIENIRIHFRNKGLKEISLPVDKTKWHMYPQTVNAYYNPTSNEICFPAGILQLPFYSIDQSKAKNCGGIGAVIGHEISHGFDDQGSQFDKDGNFKNWWTEEDHKQYKLRTQKLVEQYNNYEVGGTNVNGNLTLGENIGDLGGLSAALDVCLKENPEDIKGFFENYALVWSRIITPEERNTRLATDPHSPEQFRCNGIVINLDKFHEVYETKPGDGMYKAPEDRIKIW</sequence>
<keyword evidence="5" id="KW-0378">Hydrolase</keyword>
<dbReference type="GO" id="GO:0016485">
    <property type="term" value="P:protein processing"/>
    <property type="evidence" value="ECO:0007669"/>
    <property type="project" value="TreeGrafter"/>
</dbReference>
<comment type="similarity">
    <text evidence="2">Belongs to the peptidase M13 family.</text>
</comment>
<name>A0A4V1AQD2_9MOLU</name>
<dbReference type="Gene3D" id="3.40.390.10">
    <property type="entry name" value="Collagenase (Catalytic Domain)"/>
    <property type="match status" value="1"/>
</dbReference>
<dbReference type="Gene3D" id="1.10.1380.10">
    <property type="entry name" value="Neutral endopeptidase , domain2"/>
    <property type="match status" value="1"/>
</dbReference>
<dbReference type="Pfam" id="PF05649">
    <property type="entry name" value="Peptidase_M13_N"/>
    <property type="match status" value="1"/>
</dbReference>
<dbReference type="AlphaFoldDB" id="A0A4V1AQD2"/>
<accession>A0A4V1AQD2</accession>
<feature type="domain" description="Peptidase M13 N-terminal" evidence="9">
    <location>
        <begin position="8"/>
        <end position="385"/>
    </location>
</feature>
<evidence type="ECO:0000256" key="3">
    <source>
        <dbReference type="ARBA" id="ARBA00022670"/>
    </source>
</evidence>
<evidence type="ECO:0000259" key="9">
    <source>
        <dbReference type="Pfam" id="PF05649"/>
    </source>
</evidence>
<keyword evidence="6" id="KW-0862">Zinc</keyword>
<keyword evidence="7" id="KW-0482">Metalloprotease</keyword>
<dbReference type="Proteomes" id="UP000294309">
    <property type="component" value="Chromosome"/>
</dbReference>
<dbReference type="GO" id="GO:0046872">
    <property type="term" value="F:metal ion binding"/>
    <property type="evidence" value="ECO:0007669"/>
    <property type="project" value="UniProtKB-KW"/>
</dbReference>
<dbReference type="GO" id="GO:0005886">
    <property type="term" value="C:plasma membrane"/>
    <property type="evidence" value="ECO:0007669"/>
    <property type="project" value="TreeGrafter"/>
</dbReference>
<dbReference type="InterPro" id="IPR008753">
    <property type="entry name" value="Peptidase_M13_N"/>
</dbReference>
<keyword evidence="4" id="KW-0479">Metal-binding</keyword>
<dbReference type="KEGG" id="sgq:SGLAD_v1c08900"/>
<keyword evidence="3" id="KW-0645">Protease</keyword>
<comment type="cofactor">
    <cofactor evidence="1">
        <name>Zn(2+)</name>
        <dbReference type="ChEBI" id="CHEBI:29105"/>
    </cofactor>
</comment>
<gene>
    <name evidence="10" type="primary">pepO</name>
    <name evidence="10" type="ORF">SGLAD_v1c08900</name>
</gene>
<dbReference type="InterPro" id="IPR000718">
    <property type="entry name" value="Peptidase_M13"/>
</dbReference>
<feature type="domain" description="Peptidase M13 C-terminal" evidence="8">
    <location>
        <begin position="441"/>
        <end position="631"/>
    </location>
</feature>
<evidence type="ECO:0000256" key="1">
    <source>
        <dbReference type="ARBA" id="ARBA00001947"/>
    </source>
</evidence>
<dbReference type="PROSITE" id="PS51885">
    <property type="entry name" value="NEPRILYSIN"/>
    <property type="match status" value="1"/>
</dbReference>
<dbReference type="GO" id="GO:0004222">
    <property type="term" value="F:metalloendopeptidase activity"/>
    <property type="evidence" value="ECO:0007669"/>
    <property type="project" value="InterPro"/>
</dbReference>
<dbReference type="OrthoDB" id="9775677at2"/>
<dbReference type="SUPFAM" id="SSF55486">
    <property type="entry name" value="Metalloproteases ('zincins'), catalytic domain"/>
    <property type="match status" value="1"/>
</dbReference>
<evidence type="ECO:0000256" key="7">
    <source>
        <dbReference type="ARBA" id="ARBA00023049"/>
    </source>
</evidence>
<evidence type="ECO:0000259" key="8">
    <source>
        <dbReference type="Pfam" id="PF01431"/>
    </source>
</evidence>
<dbReference type="PRINTS" id="PR00786">
    <property type="entry name" value="NEPRILYSIN"/>
</dbReference>
<dbReference type="InterPro" id="IPR042089">
    <property type="entry name" value="Peptidase_M13_dom_2"/>
</dbReference>
<evidence type="ECO:0000313" key="10">
    <source>
        <dbReference type="EMBL" id="QBQ08089.1"/>
    </source>
</evidence>
<dbReference type="InterPro" id="IPR018497">
    <property type="entry name" value="Peptidase_M13_C"/>
</dbReference>
<dbReference type="Pfam" id="PF01431">
    <property type="entry name" value="Peptidase_M13"/>
    <property type="match status" value="1"/>
</dbReference>
<evidence type="ECO:0000313" key="11">
    <source>
        <dbReference type="Proteomes" id="UP000294309"/>
    </source>
</evidence>
<evidence type="ECO:0000256" key="2">
    <source>
        <dbReference type="ARBA" id="ARBA00007357"/>
    </source>
</evidence>
<keyword evidence="11" id="KW-1185">Reference proteome</keyword>
<dbReference type="PANTHER" id="PTHR11733">
    <property type="entry name" value="ZINC METALLOPROTEASE FAMILY M13 NEPRILYSIN-RELATED"/>
    <property type="match status" value="1"/>
</dbReference>
<proteinExistence type="inferred from homology"/>
<evidence type="ECO:0000256" key="6">
    <source>
        <dbReference type="ARBA" id="ARBA00022833"/>
    </source>
</evidence>
<reference evidence="10 11" key="1">
    <citation type="submission" date="2019-03" db="EMBL/GenBank/DDBJ databases">
        <title>Complete genome sequence of Spiroplasma gladiatoris TG-1 (DSM 22552).</title>
        <authorList>
            <person name="Lin Y.-C."/>
            <person name="Chou L."/>
            <person name="Kuo C.-H."/>
        </authorList>
    </citation>
    <scope>NUCLEOTIDE SEQUENCE [LARGE SCALE GENOMIC DNA]</scope>
    <source>
        <strain evidence="10 11">TG-1</strain>
    </source>
</reference>
<dbReference type="EMBL" id="CP038013">
    <property type="protein sequence ID" value="QBQ08089.1"/>
    <property type="molecule type" value="Genomic_DNA"/>
</dbReference>
<protein>
    <submittedName>
        <fullName evidence="10">Endopeptidase O</fullName>
    </submittedName>
</protein>